<evidence type="ECO:0000256" key="1">
    <source>
        <dbReference type="ARBA" id="ARBA00001947"/>
    </source>
</evidence>
<keyword evidence="5" id="KW-0560">Oxidoreductase</keyword>
<name>A0A5N6TML6_ASPAV</name>
<dbReference type="GO" id="GO:0000721">
    <property type="term" value="F:(R,R)-butanediol dehydrogenase activity"/>
    <property type="evidence" value="ECO:0007669"/>
    <property type="project" value="TreeGrafter"/>
</dbReference>
<evidence type="ECO:0000313" key="9">
    <source>
        <dbReference type="EMBL" id="KAE8147603.1"/>
    </source>
</evidence>
<evidence type="ECO:0000256" key="2">
    <source>
        <dbReference type="ARBA" id="ARBA00008072"/>
    </source>
</evidence>
<dbReference type="SUPFAM" id="SSF50129">
    <property type="entry name" value="GroES-like"/>
    <property type="match status" value="1"/>
</dbReference>
<evidence type="ECO:0000256" key="4">
    <source>
        <dbReference type="ARBA" id="ARBA00022833"/>
    </source>
</evidence>
<keyword evidence="4 6" id="KW-0862">Zinc</keyword>
<feature type="domain" description="Alcohol dehydrogenase-like C-terminal" evidence="7">
    <location>
        <begin position="172"/>
        <end position="221"/>
    </location>
</feature>
<protein>
    <submittedName>
        <fullName evidence="9">Chaperonin 10-like protein</fullName>
    </submittedName>
</protein>
<evidence type="ECO:0000313" key="10">
    <source>
        <dbReference type="Proteomes" id="UP000325780"/>
    </source>
</evidence>
<gene>
    <name evidence="9" type="ORF">BDV25DRAFT_131935</name>
</gene>
<dbReference type="Proteomes" id="UP000325780">
    <property type="component" value="Unassembled WGS sequence"/>
</dbReference>
<dbReference type="GO" id="GO:0034079">
    <property type="term" value="P:butanediol biosynthetic process"/>
    <property type="evidence" value="ECO:0007669"/>
    <property type="project" value="TreeGrafter"/>
</dbReference>
<dbReference type="OrthoDB" id="3941538at2759"/>
<dbReference type="AlphaFoldDB" id="A0A5N6TML6"/>
<dbReference type="Pfam" id="PF08240">
    <property type="entry name" value="ADH_N"/>
    <property type="match status" value="1"/>
</dbReference>
<dbReference type="PANTHER" id="PTHR43161:SF23">
    <property type="entry name" value="(R,R)-BUTANEDIOL DEHYDROGENASE-RELATED"/>
    <property type="match status" value="1"/>
</dbReference>
<dbReference type="PANTHER" id="PTHR43161">
    <property type="entry name" value="SORBITOL DEHYDROGENASE"/>
    <property type="match status" value="1"/>
</dbReference>
<evidence type="ECO:0000256" key="3">
    <source>
        <dbReference type="ARBA" id="ARBA00022723"/>
    </source>
</evidence>
<dbReference type="InterPro" id="IPR002328">
    <property type="entry name" value="ADH_Zn_CS"/>
</dbReference>
<dbReference type="SUPFAM" id="SSF51735">
    <property type="entry name" value="NAD(P)-binding Rossmann-fold domains"/>
    <property type="match status" value="1"/>
</dbReference>
<feature type="domain" description="Alcohol dehydrogenase-like N-terminal" evidence="8">
    <location>
        <begin position="48"/>
        <end position="133"/>
    </location>
</feature>
<reference evidence="9 10" key="1">
    <citation type="submission" date="2019-04" db="EMBL/GenBank/DDBJ databases">
        <title>Friends and foes A comparative genomics study of 23 Aspergillus species from section Flavi.</title>
        <authorList>
            <consortium name="DOE Joint Genome Institute"/>
            <person name="Kjaerbolling I."/>
            <person name="Vesth T."/>
            <person name="Frisvad J.C."/>
            <person name="Nybo J.L."/>
            <person name="Theobald S."/>
            <person name="Kildgaard S."/>
            <person name="Isbrandt T."/>
            <person name="Kuo A."/>
            <person name="Sato A."/>
            <person name="Lyhne E.K."/>
            <person name="Kogle M.E."/>
            <person name="Wiebenga A."/>
            <person name="Kun R.S."/>
            <person name="Lubbers R.J."/>
            <person name="Makela M.R."/>
            <person name="Barry K."/>
            <person name="Chovatia M."/>
            <person name="Clum A."/>
            <person name="Daum C."/>
            <person name="Haridas S."/>
            <person name="He G."/>
            <person name="LaButti K."/>
            <person name="Lipzen A."/>
            <person name="Mondo S."/>
            <person name="Riley R."/>
            <person name="Salamov A."/>
            <person name="Simmons B.A."/>
            <person name="Magnuson J.K."/>
            <person name="Henrissat B."/>
            <person name="Mortensen U.H."/>
            <person name="Larsen T.O."/>
            <person name="Devries R.P."/>
            <person name="Grigoriev I.V."/>
            <person name="Machida M."/>
            <person name="Baker S.E."/>
            <person name="Andersen M.R."/>
        </authorList>
    </citation>
    <scope>NUCLEOTIDE SEQUENCE [LARGE SCALE GENOMIC DNA]</scope>
    <source>
        <strain evidence="9 10">IBT 18842</strain>
    </source>
</reference>
<dbReference type="Pfam" id="PF00107">
    <property type="entry name" value="ADH_zinc_N"/>
    <property type="match status" value="1"/>
</dbReference>
<dbReference type="GO" id="GO:0008270">
    <property type="term" value="F:zinc ion binding"/>
    <property type="evidence" value="ECO:0007669"/>
    <property type="project" value="InterPro"/>
</dbReference>
<dbReference type="Gene3D" id="3.90.180.10">
    <property type="entry name" value="Medium-chain alcohol dehydrogenases, catalytic domain"/>
    <property type="match status" value="1"/>
</dbReference>
<sequence>MRAVRFHGREDVRVEQIAEPVCGEGQVKVYLHEYTSGPMATPQTPHAITGGMIPVTLGHEFSGVIEEVGEGVRRVKVGDAVAVRTHLYDGSCVCCVNGRRNCCRNMGFISLVGDAGGLAEYVVVGEDRAVLLPGGVALDVGALVEPLSVAWHAVKRGFVGAVRTALVVGGGPIGLAVVQVLRARGVESVLVAEVSPERRRLARAFGATDVVDPGAEDVVAKAVIDAICSGALNPRPMITSRIRLEEIVEKGFKALINERDRHVKILIDLSV</sequence>
<dbReference type="InterPro" id="IPR011032">
    <property type="entry name" value="GroES-like_sf"/>
</dbReference>
<dbReference type="EMBL" id="ML742199">
    <property type="protein sequence ID" value="KAE8147603.1"/>
    <property type="molecule type" value="Genomic_DNA"/>
</dbReference>
<evidence type="ECO:0000256" key="5">
    <source>
        <dbReference type="ARBA" id="ARBA00023002"/>
    </source>
</evidence>
<evidence type="ECO:0000259" key="7">
    <source>
        <dbReference type="Pfam" id="PF00107"/>
    </source>
</evidence>
<dbReference type="Gene3D" id="3.40.50.720">
    <property type="entry name" value="NAD(P)-binding Rossmann-like Domain"/>
    <property type="match status" value="1"/>
</dbReference>
<proteinExistence type="inferred from homology"/>
<comment type="cofactor">
    <cofactor evidence="1 6">
        <name>Zn(2+)</name>
        <dbReference type="ChEBI" id="CHEBI:29105"/>
    </cofactor>
</comment>
<keyword evidence="10" id="KW-1185">Reference proteome</keyword>
<dbReference type="PROSITE" id="PS00059">
    <property type="entry name" value="ADH_ZINC"/>
    <property type="match status" value="1"/>
</dbReference>
<dbReference type="InterPro" id="IPR013154">
    <property type="entry name" value="ADH-like_N"/>
</dbReference>
<evidence type="ECO:0000259" key="8">
    <source>
        <dbReference type="Pfam" id="PF08240"/>
    </source>
</evidence>
<dbReference type="InterPro" id="IPR013149">
    <property type="entry name" value="ADH-like_C"/>
</dbReference>
<dbReference type="InterPro" id="IPR036291">
    <property type="entry name" value="NAD(P)-bd_dom_sf"/>
</dbReference>
<evidence type="ECO:0000256" key="6">
    <source>
        <dbReference type="RuleBase" id="RU361277"/>
    </source>
</evidence>
<keyword evidence="3 6" id="KW-0479">Metal-binding</keyword>
<organism evidence="9 10">
    <name type="scientific">Aspergillus avenaceus</name>
    <dbReference type="NCBI Taxonomy" id="36643"/>
    <lineage>
        <taxon>Eukaryota</taxon>
        <taxon>Fungi</taxon>
        <taxon>Dikarya</taxon>
        <taxon>Ascomycota</taxon>
        <taxon>Pezizomycotina</taxon>
        <taxon>Eurotiomycetes</taxon>
        <taxon>Eurotiomycetidae</taxon>
        <taxon>Eurotiales</taxon>
        <taxon>Aspergillaceae</taxon>
        <taxon>Aspergillus</taxon>
        <taxon>Aspergillus subgen. Circumdati</taxon>
    </lineage>
</organism>
<comment type="similarity">
    <text evidence="2 6">Belongs to the zinc-containing alcohol dehydrogenase family.</text>
</comment>
<dbReference type="GO" id="GO:0005737">
    <property type="term" value="C:cytoplasm"/>
    <property type="evidence" value="ECO:0007669"/>
    <property type="project" value="TreeGrafter"/>
</dbReference>
<accession>A0A5N6TML6</accession>